<comment type="caution">
    <text evidence="7">The sequence shown here is derived from an EMBL/GenBank/DDBJ whole genome shotgun (WGS) entry which is preliminary data.</text>
</comment>
<proteinExistence type="inferred from homology"/>
<dbReference type="GO" id="GO:0046872">
    <property type="term" value="F:metal ion binding"/>
    <property type="evidence" value="ECO:0007669"/>
    <property type="project" value="UniProtKB-KW"/>
</dbReference>
<sequence>MCVALLNGTTPHNEKIIPLVMDTVVQPSSPSFVLPLTMASWPWNRRINPYYKEVKKESDAWFRSFNAFSPSSQRAFELCNFCLLASLAYPDISKEHLRSGCDLMMLFFVFDEYTDLEDASTTCIYSDIIMDALKNPTEAPSKGFWSLAVETASKTSQHRFIKVFAEYTDSVVSQAMHRDANFIPDVEVYLSMRRCTIGVEPSYVPLEMAFDLPGDLFEDPRMLKLSNAITDLVVLGNDLCSYDKEQAAGDDAHNIITIVMKQFNTDLAGALDWLAMRHEQLVQEVLEIWDEVYSWAQESDPSLLFSRYVEGVVGWVRANDCWNFESGRYFGSEGKSIQEHRVVLLRPKEHTKPSTIL</sequence>
<dbReference type="Pfam" id="PF19086">
    <property type="entry name" value="Terpene_syn_C_2"/>
    <property type="match status" value="1"/>
</dbReference>
<evidence type="ECO:0000256" key="1">
    <source>
        <dbReference type="ARBA" id="ARBA00001946"/>
    </source>
</evidence>
<evidence type="ECO:0000256" key="6">
    <source>
        <dbReference type="RuleBase" id="RU366034"/>
    </source>
</evidence>
<reference evidence="7 8" key="1">
    <citation type="submission" date="2019-02" db="EMBL/GenBank/DDBJ databases">
        <title>Genome sequencing of the rare red list fungi Dentipellis fragilis.</title>
        <authorList>
            <person name="Buettner E."/>
            <person name="Kellner H."/>
        </authorList>
    </citation>
    <scope>NUCLEOTIDE SEQUENCE [LARGE SCALE GENOMIC DNA]</scope>
    <source>
        <strain evidence="7 8">DSM 105465</strain>
    </source>
</reference>
<keyword evidence="4 6" id="KW-0460">Magnesium</keyword>
<name>A0A4Y9XTN4_9AGAM</name>
<dbReference type="InterPro" id="IPR034686">
    <property type="entry name" value="Terpene_cyclase-like_2"/>
</dbReference>
<dbReference type="Gene3D" id="1.10.600.10">
    <property type="entry name" value="Farnesyl Diphosphate Synthase"/>
    <property type="match status" value="1"/>
</dbReference>
<evidence type="ECO:0000313" key="7">
    <source>
        <dbReference type="EMBL" id="TFY51919.1"/>
    </source>
</evidence>
<keyword evidence="5 6" id="KW-0456">Lyase</keyword>
<protein>
    <recommendedName>
        <fullName evidence="6">Terpene synthase</fullName>
        <ecNumber evidence="6">4.2.3.-</ecNumber>
    </recommendedName>
</protein>
<evidence type="ECO:0000256" key="2">
    <source>
        <dbReference type="ARBA" id="ARBA00006333"/>
    </source>
</evidence>
<dbReference type="SFLD" id="SFLDS00005">
    <property type="entry name" value="Isoprenoid_Synthase_Type_I"/>
    <property type="match status" value="1"/>
</dbReference>
<evidence type="ECO:0000256" key="4">
    <source>
        <dbReference type="ARBA" id="ARBA00022842"/>
    </source>
</evidence>
<dbReference type="PANTHER" id="PTHR35201">
    <property type="entry name" value="TERPENE SYNTHASE"/>
    <property type="match status" value="1"/>
</dbReference>
<comment type="similarity">
    <text evidence="2 6">Belongs to the terpene synthase family.</text>
</comment>
<dbReference type="PANTHER" id="PTHR35201:SF4">
    <property type="entry name" value="BETA-PINACENE SYNTHASE-RELATED"/>
    <property type="match status" value="1"/>
</dbReference>
<organism evidence="7 8">
    <name type="scientific">Dentipellis fragilis</name>
    <dbReference type="NCBI Taxonomy" id="205917"/>
    <lineage>
        <taxon>Eukaryota</taxon>
        <taxon>Fungi</taxon>
        <taxon>Dikarya</taxon>
        <taxon>Basidiomycota</taxon>
        <taxon>Agaricomycotina</taxon>
        <taxon>Agaricomycetes</taxon>
        <taxon>Russulales</taxon>
        <taxon>Hericiaceae</taxon>
        <taxon>Dentipellis</taxon>
    </lineage>
</organism>
<evidence type="ECO:0000256" key="5">
    <source>
        <dbReference type="ARBA" id="ARBA00023239"/>
    </source>
</evidence>
<dbReference type="SUPFAM" id="SSF48576">
    <property type="entry name" value="Terpenoid synthases"/>
    <property type="match status" value="1"/>
</dbReference>
<dbReference type="SFLD" id="SFLDG01020">
    <property type="entry name" value="Terpene_Cyclase_Like_2"/>
    <property type="match status" value="1"/>
</dbReference>
<dbReference type="InterPro" id="IPR008949">
    <property type="entry name" value="Isoprenoid_synthase_dom_sf"/>
</dbReference>
<keyword evidence="8" id="KW-1185">Reference proteome</keyword>
<dbReference type="AlphaFoldDB" id="A0A4Y9XTN4"/>
<accession>A0A4Y9XTN4</accession>
<gene>
    <name evidence="7" type="ORF">EVG20_g10778</name>
</gene>
<dbReference type="OrthoDB" id="6486656at2759"/>
<comment type="cofactor">
    <cofactor evidence="1 6">
        <name>Mg(2+)</name>
        <dbReference type="ChEBI" id="CHEBI:18420"/>
    </cofactor>
</comment>
<dbReference type="EC" id="4.2.3.-" evidence="6"/>
<dbReference type="GO" id="GO:0008299">
    <property type="term" value="P:isoprenoid biosynthetic process"/>
    <property type="evidence" value="ECO:0007669"/>
    <property type="project" value="UniProtKB-ARBA"/>
</dbReference>
<evidence type="ECO:0000256" key="3">
    <source>
        <dbReference type="ARBA" id="ARBA00022723"/>
    </source>
</evidence>
<keyword evidence="3 6" id="KW-0479">Metal-binding</keyword>
<dbReference type="GO" id="GO:0010333">
    <property type="term" value="F:terpene synthase activity"/>
    <property type="evidence" value="ECO:0007669"/>
    <property type="project" value="InterPro"/>
</dbReference>
<evidence type="ECO:0000313" key="8">
    <source>
        <dbReference type="Proteomes" id="UP000298327"/>
    </source>
</evidence>
<dbReference type="Proteomes" id="UP000298327">
    <property type="component" value="Unassembled WGS sequence"/>
</dbReference>
<dbReference type="EMBL" id="SEOQ01001408">
    <property type="protein sequence ID" value="TFY51919.1"/>
    <property type="molecule type" value="Genomic_DNA"/>
</dbReference>